<dbReference type="Gene3D" id="3.30.700.10">
    <property type="entry name" value="Glycoprotein, Type 4 Pilin"/>
    <property type="match status" value="1"/>
</dbReference>
<keyword evidence="1" id="KW-0812">Transmembrane</keyword>
<accession>A0A934SZQ9</accession>
<reference evidence="2" key="1">
    <citation type="submission" date="2021-01" db="EMBL/GenBank/DDBJ databases">
        <title>Genome sequence of strain Noviherbaspirillum sp. DKR-6.</title>
        <authorList>
            <person name="Chaudhary D.K."/>
        </authorList>
    </citation>
    <scope>NUCLEOTIDE SEQUENCE</scope>
    <source>
        <strain evidence="2">DKR-6</strain>
    </source>
</reference>
<dbReference type="PANTHER" id="PTHR30093:SF47">
    <property type="entry name" value="TYPE IV PILUS NON-CORE MINOR PILIN PILE"/>
    <property type="match status" value="1"/>
</dbReference>
<sequence length="140" mass="15051">MRRNKGFTLIELTIVVAVIGILAAIAMPAYTKWVMKGKRAEGRTALLDLLQQQERYMTQHNAYLAFSAGQSGVPFKTFSGSSATNASYLLAAQACSGTTIAECVQLTAVPQRPDPDVDTISITSTGQKTCTGTSQADCWR</sequence>
<comment type="caution">
    <text evidence="2">The sequence shown here is derived from an EMBL/GenBank/DDBJ whole genome shotgun (WGS) entry which is preliminary data.</text>
</comment>
<keyword evidence="1" id="KW-0472">Membrane</keyword>
<protein>
    <submittedName>
        <fullName evidence="2">Type IV pilin protein</fullName>
    </submittedName>
</protein>
<keyword evidence="3" id="KW-1185">Reference proteome</keyword>
<gene>
    <name evidence="2" type="ORF">JJB74_15405</name>
</gene>
<dbReference type="AlphaFoldDB" id="A0A934SZQ9"/>
<dbReference type="GO" id="GO:0043683">
    <property type="term" value="P:type IV pilus assembly"/>
    <property type="evidence" value="ECO:0007669"/>
    <property type="project" value="InterPro"/>
</dbReference>
<keyword evidence="1" id="KW-1133">Transmembrane helix</keyword>
<dbReference type="Pfam" id="PF07963">
    <property type="entry name" value="N_methyl"/>
    <property type="match status" value="1"/>
</dbReference>
<dbReference type="InterPro" id="IPR045584">
    <property type="entry name" value="Pilin-like"/>
</dbReference>
<feature type="transmembrane region" description="Helical" evidence="1">
    <location>
        <begin position="6"/>
        <end position="30"/>
    </location>
</feature>
<dbReference type="InterPro" id="IPR031982">
    <property type="entry name" value="PilE-like"/>
</dbReference>
<name>A0A934SZQ9_9BURK</name>
<dbReference type="EMBL" id="JAEPBG010000006">
    <property type="protein sequence ID" value="MBK4736007.1"/>
    <property type="molecule type" value="Genomic_DNA"/>
</dbReference>
<dbReference type="SUPFAM" id="SSF54523">
    <property type="entry name" value="Pili subunits"/>
    <property type="match status" value="1"/>
</dbReference>
<dbReference type="Pfam" id="PF16732">
    <property type="entry name" value="ComP_DUS"/>
    <property type="match status" value="1"/>
</dbReference>
<organism evidence="2 3">
    <name type="scientific">Noviherbaspirillum pedocola</name>
    <dbReference type="NCBI Taxonomy" id="2801341"/>
    <lineage>
        <taxon>Bacteria</taxon>
        <taxon>Pseudomonadati</taxon>
        <taxon>Pseudomonadota</taxon>
        <taxon>Betaproteobacteria</taxon>
        <taxon>Burkholderiales</taxon>
        <taxon>Oxalobacteraceae</taxon>
        <taxon>Noviherbaspirillum</taxon>
    </lineage>
</organism>
<evidence type="ECO:0000313" key="2">
    <source>
        <dbReference type="EMBL" id="MBK4736007.1"/>
    </source>
</evidence>
<dbReference type="PANTHER" id="PTHR30093">
    <property type="entry name" value="GENERAL SECRETION PATHWAY PROTEIN G"/>
    <property type="match status" value="1"/>
</dbReference>
<evidence type="ECO:0000256" key="1">
    <source>
        <dbReference type="SAM" id="Phobius"/>
    </source>
</evidence>
<evidence type="ECO:0000313" key="3">
    <source>
        <dbReference type="Proteomes" id="UP000622890"/>
    </source>
</evidence>
<dbReference type="Proteomes" id="UP000622890">
    <property type="component" value="Unassembled WGS sequence"/>
</dbReference>
<dbReference type="PROSITE" id="PS00409">
    <property type="entry name" value="PROKAR_NTER_METHYL"/>
    <property type="match status" value="1"/>
</dbReference>
<proteinExistence type="predicted"/>
<dbReference type="NCBIfam" id="TIGR02532">
    <property type="entry name" value="IV_pilin_GFxxxE"/>
    <property type="match status" value="1"/>
</dbReference>
<dbReference type="InterPro" id="IPR012902">
    <property type="entry name" value="N_methyl_site"/>
</dbReference>